<keyword evidence="3" id="KW-1133">Transmembrane helix</keyword>
<dbReference type="Gene3D" id="1.10.10.10">
    <property type="entry name" value="Winged helix-like DNA-binding domain superfamily/Winged helix DNA-binding domain"/>
    <property type="match status" value="1"/>
</dbReference>
<evidence type="ECO:0000259" key="4">
    <source>
        <dbReference type="PROSITE" id="PS51755"/>
    </source>
</evidence>
<dbReference type="GO" id="GO:0003677">
    <property type="term" value="F:DNA binding"/>
    <property type="evidence" value="ECO:0007669"/>
    <property type="project" value="UniProtKB-UniRule"/>
</dbReference>
<evidence type="ECO:0000256" key="1">
    <source>
        <dbReference type="ARBA" id="ARBA00023125"/>
    </source>
</evidence>
<dbReference type="KEGG" id="lck:HN018_09840"/>
<feature type="DNA-binding region" description="OmpR/PhoB-type" evidence="2">
    <location>
        <begin position="14"/>
        <end position="112"/>
    </location>
</feature>
<dbReference type="RefSeq" id="WP_171834017.1">
    <property type="nucleotide sequence ID" value="NZ_CP053708.1"/>
</dbReference>
<dbReference type="GO" id="GO:0000160">
    <property type="term" value="P:phosphorelay signal transduction system"/>
    <property type="evidence" value="ECO:0007669"/>
    <property type="project" value="InterPro"/>
</dbReference>
<protein>
    <submittedName>
        <fullName evidence="5">Transcriptional regulator</fullName>
    </submittedName>
</protein>
<reference evidence="5 6" key="1">
    <citation type="journal article" date="2014" name="World J. Microbiol. Biotechnol.">
        <title>Biodiversity and physiological characteristics of Antarctic and Arctic lichens-associated bacteria.</title>
        <authorList>
            <person name="Lee Y.M."/>
            <person name="Kim E.H."/>
            <person name="Lee H.K."/>
            <person name="Hong S.G."/>
        </authorList>
    </citation>
    <scope>NUCLEOTIDE SEQUENCE [LARGE SCALE GENOMIC DNA]</scope>
    <source>
        <strain evidence="5 6">PAMC 26569</strain>
    </source>
</reference>
<evidence type="ECO:0000313" key="6">
    <source>
        <dbReference type="Proteomes" id="UP000500767"/>
    </source>
</evidence>
<dbReference type="InterPro" id="IPR016032">
    <property type="entry name" value="Sig_transdc_resp-reg_C-effctor"/>
</dbReference>
<dbReference type="EMBL" id="CP053708">
    <property type="protein sequence ID" value="QKE90300.1"/>
    <property type="molecule type" value="Genomic_DNA"/>
</dbReference>
<evidence type="ECO:0000256" key="3">
    <source>
        <dbReference type="SAM" id="Phobius"/>
    </source>
</evidence>
<evidence type="ECO:0000256" key="2">
    <source>
        <dbReference type="PROSITE-ProRule" id="PRU01091"/>
    </source>
</evidence>
<feature type="domain" description="OmpR/PhoB-type" evidence="4">
    <location>
        <begin position="14"/>
        <end position="112"/>
    </location>
</feature>
<name>A0A6M8HPT2_9PROT</name>
<evidence type="ECO:0000313" key="5">
    <source>
        <dbReference type="EMBL" id="QKE90300.1"/>
    </source>
</evidence>
<dbReference type="SMART" id="SM00862">
    <property type="entry name" value="Trans_reg_C"/>
    <property type="match status" value="1"/>
</dbReference>
<keyword evidence="1 2" id="KW-0238">DNA-binding</keyword>
<dbReference type="PROSITE" id="PS51755">
    <property type="entry name" value="OMPR_PHOB"/>
    <property type="match status" value="1"/>
</dbReference>
<keyword evidence="6" id="KW-1185">Reference proteome</keyword>
<proteinExistence type="predicted"/>
<dbReference type="AlphaFoldDB" id="A0A6M8HPT2"/>
<gene>
    <name evidence="5" type="ORF">HN018_09840</name>
</gene>
<keyword evidence="3" id="KW-0472">Membrane</keyword>
<dbReference type="CDD" id="cd00383">
    <property type="entry name" value="trans_reg_C"/>
    <property type="match status" value="1"/>
</dbReference>
<accession>A0A6M8HPT2</accession>
<dbReference type="Pfam" id="PF00486">
    <property type="entry name" value="Trans_reg_C"/>
    <property type="match status" value="1"/>
</dbReference>
<dbReference type="GO" id="GO:0006355">
    <property type="term" value="P:regulation of DNA-templated transcription"/>
    <property type="evidence" value="ECO:0007669"/>
    <property type="project" value="InterPro"/>
</dbReference>
<dbReference type="InterPro" id="IPR001867">
    <property type="entry name" value="OmpR/PhoB-type_DNA-bd"/>
</dbReference>
<dbReference type="SUPFAM" id="SSF46894">
    <property type="entry name" value="C-terminal effector domain of the bipartite response regulators"/>
    <property type="match status" value="1"/>
</dbReference>
<sequence length="565" mass="62283">MDGTDGTASVHARTEIFVFEPFRFQPERRLLMANGRPITLTSRAFDILEYLVRNRERVVTREEIVAHVWRGVTVGENNLSVQMSVLRHALAEPCGKKQLIVNIPGRGYRFIVEVDAQIELDEPAVDQARPSAADQKTEGSHIKIPNRYRPRRSTALVVAGLILIVTVSSVEIIRVMSTSTQTVVAIAPDLRLSVGVGEFVGIGGKSEAAILAEEYRRLTLSNLEDFPELKLYPLSGITIAPRFKLTGSITVDDHGIRAEITVQEGPSWQIIDTEVRHLPPQVTDVQRANAATQMIAGIRSSVFRAEHELRGDRRPDALDLLVDAQLAAADTNDPVPVAKGVLLARQALRKNHGLIPAKAFLALLLADSVQLSVASAGEADAVEAQSLIQEVLHDYPMNPVYIGFKVYIMLTLERENEAQLIAENGLSISPGYYSLEQLLVAAFMMTNQLGEAGIHIGSNPGDPWDDRPAYLSYLETDYAMALRQIDNVLISSGTSWSTGFTMLFKVSILMKLDKVREAKKALHDALAELAPRFRHVSALRRCYYALPPGAWTLFVQDLQAAGMPL</sequence>
<feature type="transmembrane region" description="Helical" evidence="3">
    <location>
        <begin position="153"/>
        <end position="173"/>
    </location>
</feature>
<organism evidence="5 6">
    <name type="scientific">Lichenicola cladoniae</name>
    <dbReference type="NCBI Taxonomy" id="1484109"/>
    <lineage>
        <taxon>Bacteria</taxon>
        <taxon>Pseudomonadati</taxon>
        <taxon>Pseudomonadota</taxon>
        <taxon>Alphaproteobacteria</taxon>
        <taxon>Acetobacterales</taxon>
        <taxon>Acetobacteraceae</taxon>
        <taxon>Lichenicola</taxon>
    </lineage>
</organism>
<keyword evidence="3" id="KW-0812">Transmembrane</keyword>
<dbReference type="InterPro" id="IPR036388">
    <property type="entry name" value="WH-like_DNA-bd_sf"/>
</dbReference>
<dbReference type="Proteomes" id="UP000500767">
    <property type="component" value="Chromosome"/>
</dbReference>